<reference evidence="1 2" key="1">
    <citation type="journal article" date="2014" name="Genome Announc.">
        <title>Draft Genome Sequences of Three Strains of Bacteroides pyogenes Isolated from a Cat and Swine.</title>
        <authorList>
            <person name="Sakamoto M."/>
            <person name="Oshima K."/>
            <person name="Suda W."/>
            <person name="Kitamura K."/>
            <person name="Iida T."/>
            <person name="Hattori M."/>
            <person name="Ohkuma M."/>
        </authorList>
    </citation>
    <scope>NUCLEOTIDE SEQUENCE [LARGE SCALE GENOMIC DNA]</scope>
    <source>
        <strain evidence="1 2">JCM 6292</strain>
    </source>
</reference>
<proteinExistence type="predicted"/>
<dbReference type="EMBL" id="BAIQ01000021">
    <property type="protein sequence ID" value="GAE15771.1"/>
    <property type="molecule type" value="Genomic_DNA"/>
</dbReference>
<dbReference type="Proteomes" id="UP000018861">
    <property type="component" value="Unassembled WGS sequence"/>
</dbReference>
<accession>W4P7J2</accession>
<dbReference type="AlphaFoldDB" id="W4P7J2"/>
<comment type="caution">
    <text evidence="1">The sequence shown here is derived from an EMBL/GenBank/DDBJ whole genome shotgun (WGS) entry which is preliminary data.</text>
</comment>
<sequence length="185" mass="20668">MSLRQVLFLCVYMNEPYSILMQKMKGGSPIKDLVGDFDIVCVEIPFEPFGETKDLTTRDWADEDGEDVYVPQVLRIKAYDWKIKAACKGETSAKAIDKITALTGYLSGASDGNSAEIKIYSSHLDIGRKNVYMKSVGDFEHFKDAAGNEVVEFSIIFRVADPRTQIIPSYSITIPKKIVALVEKV</sequence>
<evidence type="ECO:0000313" key="1">
    <source>
        <dbReference type="EMBL" id="GAE15771.1"/>
    </source>
</evidence>
<protein>
    <submittedName>
        <fullName evidence="1">Uncharacterized protein</fullName>
    </submittedName>
</protein>
<gene>
    <name evidence="1" type="ORF">JCM6292_2100</name>
</gene>
<evidence type="ECO:0000313" key="2">
    <source>
        <dbReference type="Proteomes" id="UP000018861"/>
    </source>
</evidence>
<organism evidence="1 2">
    <name type="scientific">Bacteroides pyogenes JCM 6292</name>
    <dbReference type="NCBI Taxonomy" id="1235809"/>
    <lineage>
        <taxon>Bacteria</taxon>
        <taxon>Pseudomonadati</taxon>
        <taxon>Bacteroidota</taxon>
        <taxon>Bacteroidia</taxon>
        <taxon>Bacteroidales</taxon>
        <taxon>Bacteroidaceae</taxon>
        <taxon>Bacteroides</taxon>
    </lineage>
</organism>
<name>W4P7J2_9BACE</name>